<evidence type="ECO:0000313" key="4">
    <source>
        <dbReference type="Proteomes" id="UP000638263"/>
    </source>
</evidence>
<protein>
    <submittedName>
        <fullName evidence="3">Amidohydrolase</fullName>
    </submittedName>
</protein>
<dbReference type="GO" id="GO:0019748">
    <property type="term" value="P:secondary metabolic process"/>
    <property type="evidence" value="ECO:0007669"/>
    <property type="project" value="TreeGrafter"/>
</dbReference>
<feature type="domain" description="Amidohydrolase-related" evidence="2">
    <location>
        <begin position="112"/>
        <end position="402"/>
    </location>
</feature>
<dbReference type="EMBL" id="BMMH01000005">
    <property type="protein sequence ID" value="GGL12500.1"/>
    <property type="molecule type" value="Genomic_DNA"/>
</dbReference>
<dbReference type="Gene3D" id="3.20.20.140">
    <property type="entry name" value="Metal-dependent hydrolases"/>
    <property type="match status" value="1"/>
</dbReference>
<dbReference type="GO" id="GO:0016787">
    <property type="term" value="F:hydrolase activity"/>
    <property type="evidence" value="ECO:0007669"/>
    <property type="project" value="InterPro"/>
</dbReference>
<evidence type="ECO:0000313" key="3">
    <source>
        <dbReference type="EMBL" id="GGL12500.1"/>
    </source>
</evidence>
<sequence length="417" mass="47432">MTMVDHDETTEAKGTFDLPYPVFDSDSHLYEPREALLKYLPKKYERALQYVDVGGGRIRLSVNNHVTNYIPNPTFDRVARPGAHELYYAGKNTEGLSLRQMTGDPIDAIPAFREPGPRLEVMDQQHVDTALVYPTLANLVEQSAVDDPDLVHAVIHSLNQWIDEVWSFDYKGRIFTTPVIALAMVDEAVAELDWVLERGAKAILIRPAPVKGLRGYRSPGLPEFDPFWKRVEESGVPVIIHAAMQPLIDYVEQWENARTNSAFERSPFKYVTLGHRDIEDMVSALILHGVCTRFPGIRFASLENGSDWLVPLLHRFESAYSKMPQLCPEHPVEVFRRNWWINPFWEGDVEVLSTVVDPSRIIFGSDYPHPEGLEAPLNYLAYLEGVRPEKIPMIMGRNSYELMGMPIPENSRFATGK</sequence>
<dbReference type="Pfam" id="PF04909">
    <property type="entry name" value="Amidohydro_2"/>
    <property type="match status" value="1"/>
</dbReference>
<dbReference type="InterPro" id="IPR032466">
    <property type="entry name" value="Metal_Hydrolase"/>
</dbReference>
<dbReference type="PANTHER" id="PTHR21240:SF28">
    <property type="entry name" value="ISO-OROTATE DECARBOXYLASE (EUROFUNG)"/>
    <property type="match status" value="1"/>
</dbReference>
<dbReference type="InterPro" id="IPR032465">
    <property type="entry name" value="ACMSD"/>
</dbReference>
<comment type="caution">
    <text evidence="3">The sequence shown here is derived from an EMBL/GenBank/DDBJ whole genome shotgun (WGS) entry which is preliminary data.</text>
</comment>
<proteinExistence type="predicted"/>
<evidence type="ECO:0000256" key="1">
    <source>
        <dbReference type="ARBA" id="ARBA00023239"/>
    </source>
</evidence>
<accession>A0A917VTG7</accession>
<evidence type="ECO:0000259" key="2">
    <source>
        <dbReference type="Pfam" id="PF04909"/>
    </source>
</evidence>
<organism evidence="3 4">
    <name type="scientific">Nocardia jinanensis</name>
    <dbReference type="NCBI Taxonomy" id="382504"/>
    <lineage>
        <taxon>Bacteria</taxon>
        <taxon>Bacillati</taxon>
        <taxon>Actinomycetota</taxon>
        <taxon>Actinomycetes</taxon>
        <taxon>Mycobacteriales</taxon>
        <taxon>Nocardiaceae</taxon>
        <taxon>Nocardia</taxon>
    </lineage>
</organism>
<dbReference type="PANTHER" id="PTHR21240">
    <property type="entry name" value="2-AMINO-3-CARBOXYLMUCONATE-6-SEMIALDEHYDE DECARBOXYLASE"/>
    <property type="match status" value="1"/>
</dbReference>
<dbReference type="Proteomes" id="UP000638263">
    <property type="component" value="Unassembled WGS sequence"/>
</dbReference>
<dbReference type="RefSeq" id="WP_062997773.1">
    <property type="nucleotide sequence ID" value="NZ_BMMH01000005.1"/>
</dbReference>
<dbReference type="SUPFAM" id="SSF51556">
    <property type="entry name" value="Metallo-dependent hydrolases"/>
    <property type="match status" value="1"/>
</dbReference>
<dbReference type="GO" id="GO:0016831">
    <property type="term" value="F:carboxy-lyase activity"/>
    <property type="evidence" value="ECO:0007669"/>
    <property type="project" value="InterPro"/>
</dbReference>
<keyword evidence="4" id="KW-1185">Reference proteome</keyword>
<dbReference type="InterPro" id="IPR006680">
    <property type="entry name" value="Amidohydro-rel"/>
</dbReference>
<keyword evidence="1" id="KW-0456">Lyase</keyword>
<reference evidence="3" key="1">
    <citation type="journal article" date="2014" name="Int. J. Syst. Evol. Microbiol.">
        <title>Complete genome sequence of Corynebacterium casei LMG S-19264T (=DSM 44701T), isolated from a smear-ripened cheese.</title>
        <authorList>
            <consortium name="US DOE Joint Genome Institute (JGI-PGF)"/>
            <person name="Walter F."/>
            <person name="Albersmeier A."/>
            <person name="Kalinowski J."/>
            <person name="Ruckert C."/>
        </authorList>
    </citation>
    <scope>NUCLEOTIDE SEQUENCE</scope>
    <source>
        <strain evidence="3">CGMCC 4.3508</strain>
    </source>
</reference>
<reference evidence="3" key="2">
    <citation type="submission" date="2020-09" db="EMBL/GenBank/DDBJ databases">
        <authorList>
            <person name="Sun Q."/>
            <person name="Zhou Y."/>
        </authorList>
    </citation>
    <scope>NUCLEOTIDE SEQUENCE</scope>
    <source>
        <strain evidence="3">CGMCC 4.3508</strain>
    </source>
</reference>
<gene>
    <name evidence="3" type="ORF">GCM10011588_28650</name>
</gene>
<name>A0A917VTG7_9NOCA</name>
<dbReference type="GO" id="GO:0005737">
    <property type="term" value="C:cytoplasm"/>
    <property type="evidence" value="ECO:0007669"/>
    <property type="project" value="TreeGrafter"/>
</dbReference>
<dbReference type="AlphaFoldDB" id="A0A917VTG7"/>